<dbReference type="Pfam" id="PF13361">
    <property type="entry name" value="UvrD_C"/>
    <property type="match status" value="2"/>
</dbReference>
<keyword evidence="5 10" id="KW-0067">ATP-binding</keyword>
<evidence type="ECO:0000256" key="2">
    <source>
        <dbReference type="ARBA" id="ARBA00022741"/>
    </source>
</evidence>
<dbReference type="InterPro" id="IPR027417">
    <property type="entry name" value="P-loop_NTPase"/>
</dbReference>
<dbReference type="GO" id="GO:0005524">
    <property type="term" value="F:ATP binding"/>
    <property type="evidence" value="ECO:0007669"/>
    <property type="project" value="UniProtKB-UniRule"/>
</dbReference>
<comment type="similarity">
    <text evidence="1">Belongs to the helicase family. UvrD subfamily.</text>
</comment>
<evidence type="ECO:0000256" key="9">
    <source>
        <dbReference type="ARBA" id="ARBA00048988"/>
    </source>
</evidence>
<evidence type="ECO:0000256" key="3">
    <source>
        <dbReference type="ARBA" id="ARBA00022801"/>
    </source>
</evidence>
<dbReference type="PANTHER" id="PTHR11070:SF63">
    <property type="entry name" value="DNA HELICASE IV"/>
    <property type="match status" value="1"/>
</dbReference>
<dbReference type="GO" id="GO:0000725">
    <property type="term" value="P:recombinational repair"/>
    <property type="evidence" value="ECO:0007669"/>
    <property type="project" value="TreeGrafter"/>
</dbReference>
<protein>
    <recommendedName>
        <fullName evidence="8">DNA 3'-5' helicase</fullName>
        <ecNumber evidence="8">5.6.2.4</ecNumber>
    </recommendedName>
</protein>
<reference evidence="14" key="1">
    <citation type="submission" date="2016-10" db="EMBL/GenBank/DDBJ databases">
        <authorList>
            <person name="Varghese N."/>
            <person name="Submissions S."/>
        </authorList>
    </citation>
    <scope>NUCLEOTIDE SEQUENCE [LARGE SCALE GENOMIC DNA]</scope>
    <source>
        <strain evidence="14">XBD2006</strain>
    </source>
</reference>
<evidence type="ECO:0000313" key="14">
    <source>
        <dbReference type="Proteomes" id="UP000183047"/>
    </source>
</evidence>
<dbReference type="GO" id="GO:0016887">
    <property type="term" value="F:ATP hydrolysis activity"/>
    <property type="evidence" value="ECO:0007669"/>
    <property type="project" value="RHEA"/>
</dbReference>
<dbReference type="GO" id="GO:0005829">
    <property type="term" value="C:cytosol"/>
    <property type="evidence" value="ECO:0007669"/>
    <property type="project" value="TreeGrafter"/>
</dbReference>
<dbReference type="PANTHER" id="PTHR11070">
    <property type="entry name" value="UVRD / RECB / PCRA DNA HELICASE FAMILY MEMBER"/>
    <property type="match status" value="1"/>
</dbReference>
<proteinExistence type="inferred from homology"/>
<dbReference type="PROSITE" id="PS51217">
    <property type="entry name" value="UVRD_HELICASE_CTER"/>
    <property type="match status" value="1"/>
</dbReference>
<dbReference type="Pfam" id="PF00580">
    <property type="entry name" value="UvrD-helicase"/>
    <property type="match status" value="1"/>
</dbReference>
<evidence type="ECO:0000259" key="12">
    <source>
        <dbReference type="PROSITE" id="PS51217"/>
    </source>
</evidence>
<evidence type="ECO:0000256" key="8">
    <source>
        <dbReference type="ARBA" id="ARBA00034808"/>
    </source>
</evidence>
<gene>
    <name evidence="13" type="ORF">SAMN02910451_02735</name>
</gene>
<evidence type="ECO:0000256" key="10">
    <source>
        <dbReference type="PROSITE-ProRule" id="PRU00560"/>
    </source>
</evidence>
<dbReference type="CDD" id="cd17932">
    <property type="entry name" value="DEXQc_UvrD"/>
    <property type="match status" value="1"/>
</dbReference>
<comment type="catalytic activity">
    <reaction evidence="7">
        <text>Couples ATP hydrolysis with the unwinding of duplex DNA by translocating in the 3'-5' direction.</text>
        <dbReference type="EC" id="5.6.2.4"/>
    </reaction>
</comment>
<evidence type="ECO:0000259" key="11">
    <source>
        <dbReference type="PROSITE" id="PS51198"/>
    </source>
</evidence>
<sequence length="728" mass="83816">MVSEEMVSEKEIMTDKEFIDKYGQKLNNEQIAAVRAVEGFVLLLAVPGSGKTTVLINRLGYMLYVKGIRPENILTLTYTVAATKDMARRFESVFGRASSNLLEFRTINGICYEVIREYGRRIGKKPFDLITDDKLSGKILTDIYIDVMDEYPTESDIKNVRTLITYCKNMLLTEEEIKKRGEDEGLDLFKIYDRYNAELKARSLMDYDDQMIYAYRMLKSSSEMLSFFKNRYKYICVDEAQDTSKSQHMIISLLAGENGNLFMVGDEDQSIYGFRAAYPDALLNFEKDHRGARVLVMNKNYRSNAKIVETADLFIQKNFNRHNKHMCAEREASSEVNYVTLKSRESQYKYLFEMAGASDSGLAILYRDNESVIPLIDLLEREDFSYRIKSTDMSFFSNRVVVDIANILKFALNPSDPALFMNIYFKFQTYLRKPDAEKMIYIADRKHIGILDAAESIDLNGRVLGNVRSLRTHFRNMAMEPPVKALNRIDKYMGYGDYLKDNNIATNKLFILKMLAKKEKTISGFLERLDLLRKILTEKREDYRAKLILSTIHSSKGLEYDNVVLMDVINGVFPGKMIKNFKSATPQEKRDYEEERRIFYVGITRAKDNLTILKYDDAPSVFTGELSPKKKKDTAKTHANAKKVENVLLKSTPLLKKKSVPVTSGVNVPDNLIIGERIIQTKYGEGIITDVSWDDDEVPTKFTVKFDNGIERKFVYPFAFTTGMRIKQ</sequence>
<evidence type="ECO:0000256" key="5">
    <source>
        <dbReference type="ARBA" id="ARBA00022840"/>
    </source>
</evidence>
<dbReference type="Proteomes" id="UP000183047">
    <property type="component" value="Unassembled WGS sequence"/>
</dbReference>
<dbReference type="PROSITE" id="PS51198">
    <property type="entry name" value="UVRD_HELICASE_ATP_BIND"/>
    <property type="match status" value="1"/>
</dbReference>
<feature type="binding site" evidence="10">
    <location>
        <begin position="45"/>
        <end position="52"/>
    </location>
    <ligand>
        <name>ATP</name>
        <dbReference type="ChEBI" id="CHEBI:30616"/>
    </ligand>
</feature>
<accession>A0A1G5G7N6</accession>
<feature type="domain" description="UvrD-like helicase C-terminal" evidence="12">
    <location>
        <begin position="305"/>
        <end position="557"/>
    </location>
</feature>
<evidence type="ECO:0000256" key="4">
    <source>
        <dbReference type="ARBA" id="ARBA00022806"/>
    </source>
</evidence>
<dbReference type="Gene3D" id="1.10.10.160">
    <property type="match status" value="1"/>
</dbReference>
<organism evidence="13 14">
    <name type="scientific">Butyrivibrio hungatei</name>
    <dbReference type="NCBI Taxonomy" id="185008"/>
    <lineage>
        <taxon>Bacteria</taxon>
        <taxon>Bacillati</taxon>
        <taxon>Bacillota</taxon>
        <taxon>Clostridia</taxon>
        <taxon>Lachnospirales</taxon>
        <taxon>Lachnospiraceae</taxon>
        <taxon>Butyrivibrio</taxon>
    </lineage>
</organism>
<keyword evidence="4 10" id="KW-0347">Helicase</keyword>
<name>A0A1G5G7N6_9FIRM</name>
<keyword evidence="3 10" id="KW-0378">Hydrolase</keyword>
<dbReference type="Gene3D" id="1.10.486.10">
    <property type="entry name" value="PCRA, domain 4"/>
    <property type="match status" value="1"/>
</dbReference>
<dbReference type="EC" id="5.6.2.4" evidence="8"/>
<feature type="domain" description="UvrD-like helicase ATP-binding" evidence="11">
    <location>
        <begin position="24"/>
        <end position="304"/>
    </location>
</feature>
<dbReference type="AlphaFoldDB" id="A0A1G5G7N6"/>
<keyword evidence="2 10" id="KW-0547">Nucleotide-binding</keyword>
<dbReference type="InterPro" id="IPR014016">
    <property type="entry name" value="UvrD-like_ATP-bd"/>
</dbReference>
<dbReference type="InterPro" id="IPR014017">
    <property type="entry name" value="DNA_helicase_UvrD-like_C"/>
</dbReference>
<evidence type="ECO:0000256" key="6">
    <source>
        <dbReference type="ARBA" id="ARBA00023235"/>
    </source>
</evidence>
<dbReference type="GO" id="GO:0043138">
    <property type="term" value="F:3'-5' DNA helicase activity"/>
    <property type="evidence" value="ECO:0007669"/>
    <property type="project" value="UniProtKB-EC"/>
</dbReference>
<dbReference type="GO" id="GO:0003677">
    <property type="term" value="F:DNA binding"/>
    <property type="evidence" value="ECO:0007669"/>
    <property type="project" value="InterPro"/>
</dbReference>
<dbReference type="InterPro" id="IPR000212">
    <property type="entry name" value="DNA_helicase_UvrD/REP"/>
</dbReference>
<dbReference type="InterPro" id="IPR013986">
    <property type="entry name" value="DExx_box_DNA_helicase_dom_sf"/>
</dbReference>
<keyword evidence="14" id="KW-1185">Reference proteome</keyword>
<dbReference type="Gene3D" id="3.40.50.300">
    <property type="entry name" value="P-loop containing nucleotide triphosphate hydrolases"/>
    <property type="match status" value="2"/>
</dbReference>
<keyword evidence="6" id="KW-0413">Isomerase</keyword>
<comment type="catalytic activity">
    <reaction evidence="9">
        <text>ATP + H2O = ADP + phosphate + H(+)</text>
        <dbReference type="Rhea" id="RHEA:13065"/>
        <dbReference type="ChEBI" id="CHEBI:15377"/>
        <dbReference type="ChEBI" id="CHEBI:15378"/>
        <dbReference type="ChEBI" id="CHEBI:30616"/>
        <dbReference type="ChEBI" id="CHEBI:43474"/>
        <dbReference type="ChEBI" id="CHEBI:456216"/>
        <dbReference type="EC" id="5.6.2.4"/>
    </reaction>
</comment>
<evidence type="ECO:0000256" key="7">
    <source>
        <dbReference type="ARBA" id="ARBA00034617"/>
    </source>
</evidence>
<evidence type="ECO:0000256" key="1">
    <source>
        <dbReference type="ARBA" id="ARBA00009922"/>
    </source>
</evidence>
<evidence type="ECO:0000313" key="13">
    <source>
        <dbReference type="EMBL" id="SCY47319.1"/>
    </source>
</evidence>
<dbReference type="SUPFAM" id="SSF52540">
    <property type="entry name" value="P-loop containing nucleoside triphosphate hydrolases"/>
    <property type="match status" value="1"/>
</dbReference>
<dbReference type="EMBL" id="FMUR01000019">
    <property type="protein sequence ID" value="SCY47319.1"/>
    <property type="molecule type" value="Genomic_DNA"/>
</dbReference>